<evidence type="ECO:0000313" key="4">
    <source>
        <dbReference type="Proteomes" id="UP001238496"/>
    </source>
</evidence>
<protein>
    <submittedName>
        <fullName evidence="3">Short-subunit dehydrogenase</fullName>
    </submittedName>
</protein>
<accession>A0ABU0G530</accession>
<evidence type="ECO:0000313" key="3">
    <source>
        <dbReference type="EMBL" id="MDQ0420402.1"/>
    </source>
</evidence>
<dbReference type="PRINTS" id="PR00081">
    <property type="entry name" value="GDHRDH"/>
</dbReference>
<proteinExistence type="inferred from homology"/>
<reference evidence="3 4" key="1">
    <citation type="submission" date="2023-07" db="EMBL/GenBank/DDBJ databases">
        <title>Genomic Encyclopedia of Type Strains, Phase IV (KMG-IV): sequencing the most valuable type-strain genomes for metagenomic binning, comparative biology and taxonomic classification.</title>
        <authorList>
            <person name="Goeker M."/>
        </authorList>
    </citation>
    <scope>NUCLEOTIDE SEQUENCE [LARGE SCALE GENOMIC DNA]</scope>
    <source>
        <strain evidence="3 4">DSM 1111</strain>
    </source>
</reference>
<dbReference type="PANTHER" id="PTHR44196:SF1">
    <property type="entry name" value="DEHYDROGENASE_REDUCTASE SDR FAMILY MEMBER 7B"/>
    <property type="match status" value="1"/>
</dbReference>
<evidence type="ECO:0000256" key="2">
    <source>
        <dbReference type="ARBA" id="ARBA00023002"/>
    </source>
</evidence>
<dbReference type="PANTHER" id="PTHR44196">
    <property type="entry name" value="DEHYDROGENASE/REDUCTASE SDR FAMILY MEMBER 7B"/>
    <property type="match status" value="1"/>
</dbReference>
<dbReference type="InterPro" id="IPR002347">
    <property type="entry name" value="SDR_fam"/>
</dbReference>
<comment type="caution">
    <text evidence="3">The sequence shown here is derived from an EMBL/GenBank/DDBJ whole genome shotgun (WGS) entry which is preliminary data.</text>
</comment>
<dbReference type="Pfam" id="PF00106">
    <property type="entry name" value="adh_short"/>
    <property type="match status" value="1"/>
</dbReference>
<dbReference type="Gene3D" id="3.40.50.720">
    <property type="entry name" value="NAD(P)-binding Rossmann-like Domain"/>
    <property type="match status" value="1"/>
</dbReference>
<dbReference type="EMBL" id="JAUSUW010000003">
    <property type="protein sequence ID" value="MDQ0420402.1"/>
    <property type="molecule type" value="Genomic_DNA"/>
</dbReference>
<evidence type="ECO:0000256" key="1">
    <source>
        <dbReference type="ARBA" id="ARBA00006484"/>
    </source>
</evidence>
<dbReference type="SUPFAM" id="SSF51735">
    <property type="entry name" value="NAD(P)-binding Rossmann-fold domains"/>
    <property type="match status" value="1"/>
</dbReference>
<dbReference type="Proteomes" id="UP001238496">
    <property type="component" value="Unassembled WGS sequence"/>
</dbReference>
<sequence length="251" mass="27080">MTKIAWITGSSTGIGRALAERLVHDGYRVAVSARSADALALFAANHPGKVGVYPLDVTDPAAVKQVFAAIEREMGAIDLAVFAAGSYTRDYAEDFSSERTRQMFDLNVLGTASCLETVMPAMIARRSGHIAVVASVSGYLGLPGAATYGATKAALNVMCEALYPELERHGVKLTIINPGFVDTPLTKKNDFPMPFLISSEEAADTIAKGLAKGKFEIIFPWKMAVAIRLLHALPHSLRFALTRKMLRPLDR</sequence>
<dbReference type="RefSeq" id="WP_307370949.1">
    <property type="nucleotide sequence ID" value="NZ_JAUSUW010000003.1"/>
</dbReference>
<keyword evidence="4" id="KW-1185">Reference proteome</keyword>
<name>A0ABU0G530_9HYPH</name>
<organism evidence="3 4">
    <name type="scientific">Peteryoungia aggregata LMG 23059</name>
    <dbReference type="NCBI Taxonomy" id="1368425"/>
    <lineage>
        <taxon>Bacteria</taxon>
        <taxon>Pseudomonadati</taxon>
        <taxon>Pseudomonadota</taxon>
        <taxon>Alphaproteobacteria</taxon>
        <taxon>Hyphomicrobiales</taxon>
        <taxon>Rhizobiaceae</taxon>
        <taxon>Peteryoungia</taxon>
    </lineage>
</organism>
<gene>
    <name evidence="3" type="ORF">J2045_001421</name>
</gene>
<comment type="similarity">
    <text evidence="1">Belongs to the short-chain dehydrogenases/reductases (SDR) family.</text>
</comment>
<keyword evidence="2" id="KW-0560">Oxidoreductase</keyword>
<dbReference type="InterPro" id="IPR036291">
    <property type="entry name" value="NAD(P)-bd_dom_sf"/>
</dbReference>